<dbReference type="PANTHER" id="PTHR42951:SF4">
    <property type="entry name" value="ACYL-COENZYME A THIOESTERASE MBLAC2"/>
    <property type="match status" value="1"/>
</dbReference>
<feature type="domain" description="Metallo-beta-lactamase" evidence="13">
    <location>
        <begin position="32"/>
        <end position="201"/>
    </location>
</feature>
<comment type="subunit">
    <text evidence="5">Monomer.</text>
</comment>
<dbReference type="EC" id="3.5.2.6" evidence="6"/>
<keyword evidence="8" id="KW-0732">Signal</keyword>
<dbReference type="NCBIfam" id="NF012229">
    <property type="entry name" value="bla_class_B_core"/>
    <property type="match status" value="1"/>
</dbReference>
<accession>A0A0Q3TP65</accession>
<dbReference type="InterPro" id="IPR050855">
    <property type="entry name" value="NDM-1-like"/>
</dbReference>
<evidence type="ECO:0000256" key="4">
    <source>
        <dbReference type="ARBA" id="ARBA00005250"/>
    </source>
</evidence>
<dbReference type="SUPFAM" id="SSF56281">
    <property type="entry name" value="Metallo-hydrolase/oxidoreductase"/>
    <property type="match status" value="1"/>
</dbReference>
<comment type="similarity">
    <text evidence="4">Belongs to the metallo-beta-lactamase superfamily. Class-B beta-lactamase family.</text>
</comment>
<evidence type="ECO:0000313" key="14">
    <source>
        <dbReference type="EMBL" id="KQL55561.1"/>
    </source>
</evidence>
<dbReference type="PANTHER" id="PTHR42951">
    <property type="entry name" value="METALLO-BETA-LACTAMASE DOMAIN-CONTAINING"/>
    <property type="match status" value="1"/>
</dbReference>
<evidence type="ECO:0000256" key="1">
    <source>
        <dbReference type="ARBA" id="ARBA00001526"/>
    </source>
</evidence>
<dbReference type="PATRIC" id="fig|157838.3.peg.4024"/>
<dbReference type="InterPro" id="IPR001279">
    <property type="entry name" value="Metallo-B-lactamas"/>
</dbReference>
<proteinExistence type="inferred from homology"/>
<evidence type="ECO:0000313" key="15">
    <source>
        <dbReference type="Proteomes" id="UP000051888"/>
    </source>
</evidence>
<dbReference type="NCBIfam" id="NF033088">
    <property type="entry name" value="bla_subclass_B1"/>
    <property type="match status" value="1"/>
</dbReference>
<organism evidence="14 15">
    <name type="scientific">Heyndrickxia shackletonii</name>
    <dbReference type="NCBI Taxonomy" id="157838"/>
    <lineage>
        <taxon>Bacteria</taxon>
        <taxon>Bacillati</taxon>
        <taxon>Bacillota</taxon>
        <taxon>Bacilli</taxon>
        <taxon>Bacillales</taxon>
        <taxon>Bacillaceae</taxon>
        <taxon>Heyndrickxia</taxon>
    </lineage>
</organism>
<evidence type="ECO:0000256" key="12">
    <source>
        <dbReference type="ARBA" id="ARBA00023251"/>
    </source>
</evidence>
<name>A0A0Q3TP65_9BACI</name>
<evidence type="ECO:0000256" key="3">
    <source>
        <dbReference type="ARBA" id="ARBA00004418"/>
    </source>
</evidence>
<evidence type="ECO:0000256" key="2">
    <source>
        <dbReference type="ARBA" id="ARBA00001947"/>
    </source>
</evidence>
<evidence type="ECO:0000256" key="7">
    <source>
        <dbReference type="ARBA" id="ARBA00022723"/>
    </source>
</evidence>
<keyword evidence="9" id="KW-0574">Periplasm</keyword>
<evidence type="ECO:0000256" key="6">
    <source>
        <dbReference type="ARBA" id="ARBA00012865"/>
    </source>
</evidence>
<keyword evidence="12" id="KW-0046">Antibiotic resistance</keyword>
<evidence type="ECO:0000256" key="10">
    <source>
        <dbReference type="ARBA" id="ARBA00022801"/>
    </source>
</evidence>
<keyword evidence="15" id="KW-1185">Reference proteome</keyword>
<reference evidence="14 15" key="1">
    <citation type="submission" date="2015-09" db="EMBL/GenBank/DDBJ databases">
        <title>Genome sequencing project for genomic taxonomy and phylogenomics of Bacillus-like bacteria.</title>
        <authorList>
            <person name="Liu B."/>
            <person name="Wang J."/>
            <person name="Zhu Y."/>
            <person name="Liu G."/>
            <person name="Chen Q."/>
            <person name="Chen Z."/>
            <person name="Lan J."/>
            <person name="Che J."/>
            <person name="Ge C."/>
            <person name="Shi H."/>
            <person name="Pan Z."/>
            <person name="Liu X."/>
        </authorList>
    </citation>
    <scope>NUCLEOTIDE SEQUENCE [LARGE SCALE GENOMIC DNA]</scope>
    <source>
        <strain evidence="14 15">LMG 18435</strain>
    </source>
</reference>
<evidence type="ECO:0000256" key="8">
    <source>
        <dbReference type="ARBA" id="ARBA00022729"/>
    </source>
</evidence>
<evidence type="ECO:0000259" key="13">
    <source>
        <dbReference type="SMART" id="SM00849"/>
    </source>
</evidence>
<dbReference type="InterPro" id="IPR058199">
    <property type="entry name" value="BlaB//VIM/IMP-1"/>
</dbReference>
<dbReference type="InterPro" id="IPR036866">
    <property type="entry name" value="RibonucZ/Hydroxyglut_hydro"/>
</dbReference>
<comment type="catalytic activity">
    <reaction evidence="1">
        <text>a beta-lactam + H2O = a substituted beta-amino acid</text>
        <dbReference type="Rhea" id="RHEA:20401"/>
        <dbReference type="ChEBI" id="CHEBI:15377"/>
        <dbReference type="ChEBI" id="CHEBI:35627"/>
        <dbReference type="ChEBI" id="CHEBI:140347"/>
        <dbReference type="EC" id="3.5.2.6"/>
    </reaction>
</comment>
<gene>
    <name evidence="14" type="ORF">AN964_18145</name>
</gene>
<dbReference type="Proteomes" id="UP000051888">
    <property type="component" value="Unassembled WGS sequence"/>
</dbReference>
<comment type="caution">
    <text evidence="14">The sequence shown here is derived from an EMBL/GenBank/DDBJ whole genome shotgun (WGS) entry which is preliminary data.</text>
</comment>
<protein>
    <recommendedName>
        <fullName evidence="6">beta-lactamase</fullName>
        <ecNumber evidence="6">3.5.2.6</ecNumber>
    </recommendedName>
</protein>
<sequence>MSNKDGSVNLTKINNDVWVHTTYTKMDGHSVPANGLLIRSSKGLYLVDATWNDKLAKELVKLIKQNFHQKVKGAIITHHKIDRVGGIRALMKANIPVESTSLVAKMTKAAGYPAPKPSLDNQPVLKLGKTIVETYYPGEAHTKDNMTVWLPQYKILFGDMFFALEQRNVGIIDEANMEAWPYTIQNLMNKYPDARMVIPGHYNWGDFSLLSHSIDNLKTYQSSKQMDFSQYEKDII</sequence>
<dbReference type="AlphaFoldDB" id="A0A0Q3TP65"/>
<evidence type="ECO:0000256" key="9">
    <source>
        <dbReference type="ARBA" id="ARBA00022764"/>
    </source>
</evidence>
<comment type="cofactor">
    <cofactor evidence="2">
        <name>Zn(2+)</name>
        <dbReference type="ChEBI" id="CHEBI:29105"/>
    </cofactor>
</comment>
<dbReference type="SMART" id="SM00849">
    <property type="entry name" value="Lactamase_B"/>
    <property type="match status" value="1"/>
</dbReference>
<dbReference type="STRING" id="157838.AN964_18145"/>
<keyword evidence="10" id="KW-0378">Hydrolase</keyword>
<keyword evidence="7" id="KW-0479">Metal-binding</keyword>
<evidence type="ECO:0000256" key="11">
    <source>
        <dbReference type="ARBA" id="ARBA00022833"/>
    </source>
</evidence>
<dbReference type="EMBL" id="LJJC01000004">
    <property type="protein sequence ID" value="KQL55561.1"/>
    <property type="molecule type" value="Genomic_DNA"/>
</dbReference>
<dbReference type="Pfam" id="PF00753">
    <property type="entry name" value="Lactamase_B"/>
    <property type="match status" value="1"/>
</dbReference>
<comment type="subcellular location">
    <subcellularLocation>
        <location evidence="3">Periplasm</location>
    </subcellularLocation>
</comment>
<dbReference type="Gene3D" id="3.60.15.10">
    <property type="entry name" value="Ribonuclease Z/Hydroxyacylglutathione hydrolase-like"/>
    <property type="match status" value="1"/>
</dbReference>
<keyword evidence="11" id="KW-0862">Zinc</keyword>
<evidence type="ECO:0000256" key="5">
    <source>
        <dbReference type="ARBA" id="ARBA00011245"/>
    </source>
</evidence>